<dbReference type="CDD" id="cd06588">
    <property type="entry name" value="PhnB_like"/>
    <property type="match status" value="1"/>
</dbReference>
<dbReference type="InterPro" id="IPR029068">
    <property type="entry name" value="Glyas_Bleomycin-R_OHBP_Dase"/>
</dbReference>
<evidence type="ECO:0000313" key="2">
    <source>
        <dbReference type="EMBL" id="WXG71531.1"/>
    </source>
</evidence>
<organism evidence="2 3">
    <name type="scientific">Rhodococcus sovatensis</name>
    <dbReference type="NCBI Taxonomy" id="1805840"/>
    <lineage>
        <taxon>Bacteria</taxon>
        <taxon>Bacillati</taxon>
        <taxon>Actinomycetota</taxon>
        <taxon>Actinomycetes</taxon>
        <taxon>Mycobacteriales</taxon>
        <taxon>Nocardiaceae</taxon>
        <taxon>Rhodococcus</taxon>
    </lineage>
</organism>
<sequence>MPTRLNPYLNFRGNAREAMEFYQTVFGGELLLNTFAEFGASEDPAEKDQIMHGQLESPTGLTLMGADTPASMNLNVGDNISVSLSGEDEAELTEYWNKLADGAQNTMGLNTAPWGDTFGMLTDKFGINWLVNISSASA</sequence>
<dbReference type="EMBL" id="CP147846">
    <property type="protein sequence ID" value="WXG71531.1"/>
    <property type="molecule type" value="Genomic_DNA"/>
</dbReference>
<accession>A0ABZ2PV06</accession>
<protein>
    <submittedName>
        <fullName evidence="2">VOC family protein</fullName>
    </submittedName>
</protein>
<dbReference type="PANTHER" id="PTHR33990">
    <property type="entry name" value="PROTEIN YJDN-RELATED"/>
    <property type="match status" value="1"/>
</dbReference>
<gene>
    <name evidence="2" type="ORF">WDS16_02770</name>
</gene>
<evidence type="ECO:0000313" key="3">
    <source>
        <dbReference type="Proteomes" id="UP001432000"/>
    </source>
</evidence>
<dbReference type="PANTHER" id="PTHR33990:SF1">
    <property type="entry name" value="PROTEIN YJDN"/>
    <property type="match status" value="1"/>
</dbReference>
<keyword evidence="3" id="KW-1185">Reference proteome</keyword>
<name>A0ABZ2PV06_9NOCA</name>
<reference evidence="2 3" key="1">
    <citation type="submission" date="2024-03" db="EMBL/GenBank/DDBJ databases">
        <title>Natural products discovery in diverse microorganisms through a two-stage MS feature dereplication strategy.</title>
        <authorList>
            <person name="Zhang R."/>
        </authorList>
    </citation>
    <scope>NUCLEOTIDE SEQUENCE [LARGE SCALE GENOMIC DNA]</scope>
    <source>
        <strain evidence="2 3">18930</strain>
    </source>
</reference>
<dbReference type="SUPFAM" id="SSF54593">
    <property type="entry name" value="Glyoxalase/Bleomycin resistance protein/Dihydroxybiphenyl dioxygenase"/>
    <property type="match status" value="1"/>
</dbReference>
<evidence type="ECO:0000259" key="1">
    <source>
        <dbReference type="Pfam" id="PF06983"/>
    </source>
</evidence>
<proteinExistence type="predicted"/>
<dbReference type="InterPro" id="IPR028973">
    <property type="entry name" value="PhnB-like"/>
</dbReference>
<dbReference type="Proteomes" id="UP001432000">
    <property type="component" value="Chromosome"/>
</dbReference>
<dbReference type="Pfam" id="PF06983">
    <property type="entry name" value="3-dmu-9_3-mt"/>
    <property type="match status" value="1"/>
</dbReference>
<feature type="domain" description="PhnB-like" evidence="1">
    <location>
        <begin position="5"/>
        <end position="131"/>
    </location>
</feature>
<dbReference type="RefSeq" id="WP_338893231.1">
    <property type="nucleotide sequence ID" value="NZ_CP147846.1"/>
</dbReference>
<dbReference type="Gene3D" id="3.10.180.10">
    <property type="entry name" value="2,3-Dihydroxybiphenyl 1,2-Dioxygenase, domain 1"/>
    <property type="match status" value="1"/>
</dbReference>